<dbReference type="InterPro" id="IPR047057">
    <property type="entry name" value="MerR_fam"/>
</dbReference>
<proteinExistence type="predicted"/>
<dbReference type="EMBL" id="QMEY01000035">
    <property type="protein sequence ID" value="RBQ14288.1"/>
    <property type="molecule type" value="Genomic_DNA"/>
</dbReference>
<dbReference type="InterPro" id="IPR012925">
    <property type="entry name" value="TipAS_dom"/>
</dbReference>
<keyword evidence="3" id="KW-0010">Activator</keyword>
<dbReference type="InterPro" id="IPR036244">
    <property type="entry name" value="TipA-like_antibiotic-bd"/>
</dbReference>
<feature type="domain" description="HTH merR-type" evidence="5">
    <location>
        <begin position="2"/>
        <end position="71"/>
    </location>
</feature>
<dbReference type="SUPFAM" id="SSF89082">
    <property type="entry name" value="Antibiotic binding domain of TipA-like multidrug resistance regulators"/>
    <property type="match status" value="1"/>
</dbReference>
<dbReference type="GO" id="GO:0003700">
    <property type="term" value="F:DNA-binding transcription factor activity"/>
    <property type="evidence" value="ECO:0007669"/>
    <property type="project" value="InterPro"/>
</dbReference>
<dbReference type="PANTHER" id="PTHR30204:SF90">
    <property type="entry name" value="HTH-TYPE TRANSCRIPTIONAL ACTIVATOR MTA"/>
    <property type="match status" value="1"/>
</dbReference>
<evidence type="ECO:0000256" key="2">
    <source>
        <dbReference type="ARBA" id="ARBA00023125"/>
    </source>
</evidence>
<dbReference type="Proteomes" id="UP000253303">
    <property type="component" value="Unassembled WGS sequence"/>
</dbReference>
<dbReference type="SMART" id="SM00422">
    <property type="entry name" value="HTH_MERR"/>
    <property type="match status" value="1"/>
</dbReference>
<dbReference type="OrthoDB" id="9809391at2"/>
<protein>
    <submittedName>
        <fullName evidence="6">MerR family transcriptional regulator</fullName>
    </submittedName>
</protein>
<sequence length="255" mass="29000">MAWSIAEVARMSGVTARTLRHYHEIGLLIPASIGTNGYRFYDEDELLRLQQILVLRSLGLGLPEIRAIVDRHTDPVVALREHHERLITERDRLDTVIASVTRTIAELRHNQEMGSMRKINDPENLFAGFDAESYRDEAARRYGEHWENAGQQRLIESSSPEELERMQREATAALVRMAGLMEAGTPVDDPAVLTELDAHYAQMSRFWTPSAEEYARFGAMQAEDERFRAEYERVATGLADYMRDAMAAYAAARLS</sequence>
<reference evidence="6 7" key="1">
    <citation type="submission" date="2018-06" db="EMBL/GenBank/DDBJ databases">
        <title>Sphaerisporangium craniellae sp. nov., isolated from a marine sponge in the South China Sea.</title>
        <authorList>
            <person name="Li L."/>
        </authorList>
    </citation>
    <scope>NUCLEOTIDE SEQUENCE [LARGE SCALE GENOMIC DNA]</scope>
    <source>
        <strain evidence="6 7">LHW63015</strain>
    </source>
</reference>
<dbReference type="GO" id="GO:0003677">
    <property type="term" value="F:DNA binding"/>
    <property type="evidence" value="ECO:0007669"/>
    <property type="project" value="UniProtKB-KW"/>
</dbReference>
<keyword evidence="4" id="KW-0804">Transcription</keyword>
<dbReference type="InterPro" id="IPR009061">
    <property type="entry name" value="DNA-bd_dom_put_sf"/>
</dbReference>
<dbReference type="CDD" id="cd01106">
    <property type="entry name" value="HTH_TipAL-Mta"/>
    <property type="match status" value="1"/>
</dbReference>
<dbReference type="Pfam" id="PF13411">
    <property type="entry name" value="MerR_1"/>
    <property type="match status" value="1"/>
</dbReference>
<comment type="caution">
    <text evidence="6">The sequence shown here is derived from an EMBL/GenBank/DDBJ whole genome shotgun (WGS) entry which is preliminary data.</text>
</comment>
<keyword evidence="1" id="KW-0805">Transcription regulation</keyword>
<dbReference type="RefSeq" id="WP_113986326.1">
    <property type="nucleotide sequence ID" value="NZ_QMEY01000035.1"/>
</dbReference>
<organism evidence="6 7">
    <name type="scientific">Spongiactinospora rosea</name>
    <dbReference type="NCBI Taxonomy" id="2248750"/>
    <lineage>
        <taxon>Bacteria</taxon>
        <taxon>Bacillati</taxon>
        <taxon>Actinomycetota</taxon>
        <taxon>Actinomycetes</taxon>
        <taxon>Streptosporangiales</taxon>
        <taxon>Streptosporangiaceae</taxon>
        <taxon>Spongiactinospora</taxon>
    </lineage>
</organism>
<evidence type="ECO:0000256" key="4">
    <source>
        <dbReference type="ARBA" id="ARBA00023163"/>
    </source>
</evidence>
<dbReference type="PRINTS" id="PR00040">
    <property type="entry name" value="HTHMERR"/>
</dbReference>
<name>A0A366LK51_9ACTN</name>
<evidence type="ECO:0000256" key="3">
    <source>
        <dbReference type="ARBA" id="ARBA00023159"/>
    </source>
</evidence>
<dbReference type="AlphaFoldDB" id="A0A366LK51"/>
<dbReference type="PROSITE" id="PS50937">
    <property type="entry name" value="HTH_MERR_2"/>
    <property type="match status" value="1"/>
</dbReference>
<dbReference type="PANTHER" id="PTHR30204">
    <property type="entry name" value="REDOX-CYCLING DRUG-SENSING TRANSCRIPTIONAL ACTIVATOR SOXR"/>
    <property type="match status" value="1"/>
</dbReference>
<dbReference type="SUPFAM" id="SSF46955">
    <property type="entry name" value="Putative DNA-binding domain"/>
    <property type="match status" value="1"/>
</dbReference>
<gene>
    <name evidence="6" type="ORF">DP939_41480</name>
</gene>
<evidence type="ECO:0000313" key="6">
    <source>
        <dbReference type="EMBL" id="RBQ14288.1"/>
    </source>
</evidence>
<evidence type="ECO:0000259" key="5">
    <source>
        <dbReference type="PROSITE" id="PS50937"/>
    </source>
</evidence>
<dbReference type="InterPro" id="IPR000551">
    <property type="entry name" value="MerR-type_HTH_dom"/>
</dbReference>
<dbReference type="Gene3D" id="1.10.490.50">
    <property type="entry name" value="Antibiotic binding domain of TipA-like multidrug resistance regulators"/>
    <property type="match status" value="1"/>
</dbReference>
<evidence type="ECO:0000256" key="1">
    <source>
        <dbReference type="ARBA" id="ARBA00023015"/>
    </source>
</evidence>
<keyword evidence="2" id="KW-0238">DNA-binding</keyword>
<dbReference type="Gene3D" id="1.10.1660.10">
    <property type="match status" value="1"/>
</dbReference>
<keyword evidence="7" id="KW-1185">Reference proteome</keyword>
<accession>A0A366LK51</accession>
<evidence type="ECO:0000313" key="7">
    <source>
        <dbReference type="Proteomes" id="UP000253303"/>
    </source>
</evidence>
<dbReference type="Pfam" id="PF07739">
    <property type="entry name" value="TipAS"/>
    <property type="match status" value="1"/>
</dbReference>